<dbReference type="Proteomes" id="UP001055879">
    <property type="component" value="Linkage Group LG17"/>
</dbReference>
<reference evidence="2" key="1">
    <citation type="journal article" date="2022" name="Mol. Ecol. Resour.">
        <title>The genomes of chicory, endive, great burdock and yacon provide insights into Asteraceae palaeo-polyploidization history and plant inulin production.</title>
        <authorList>
            <person name="Fan W."/>
            <person name="Wang S."/>
            <person name="Wang H."/>
            <person name="Wang A."/>
            <person name="Jiang F."/>
            <person name="Liu H."/>
            <person name="Zhao H."/>
            <person name="Xu D."/>
            <person name="Zhang Y."/>
        </authorList>
    </citation>
    <scope>NUCLEOTIDE SEQUENCE [LARGE SCALE GENOMIC DNA]</scope>
    <source>
        <strain evidence="2">cv. Niubang</strain>
    </source>
</reference>
<dbReference type="EMBL" id="CM042063">
    <property type="protein sequence ID" value="KAI3668288.1"/>
    <property type="molecule type" value="Genomic_DNA"/>
</dbReference>
<proteinExistence type="predicted"/>
<sequence length="89" mass="10114">MFGSDDEIATQVPTQAQTIVEGSGVVLLSEYRPAPDVDYLQIMPKGCFQVYRRENRSWMVPNGNLIDVVIIYGNNIYLTSFCISWIAFF</sequence>
<accession>A0ACB8XKU1</accession>
<name>A0ACB8XKU1_ARCLA</name>
<keyword evidence="2" id="KW-1185">Reference proteome</keyword>
<organism evidence="1 2">
    <name type="scientific">Arctium lappa</name>
    <name type="common">Greater burdock</name>
    <name type="synonym">Lappa major</name>
    <dbReference type="NCBI Taxonomy" id="4217"/>
    <lineage>
        <taxon>Eukaryota</taxon>
        <taxon>Viridiplantae</taxon>
        <taxon>Streptophyta</taxon>
        <taxon>Embryophyta</taxon>
        <taxon>Tracheophyta</taxon>
        <taxon>Spermatophyta</taxon>
        <taxon>Magnoliopsida</taxon>
        <taxon>eudicotyledons</taxon>
        <taxon>Gunneridae</taxon>
        <taxon>Pentapetalae</taxon>
        <taxon>asterids</taxon>
        <taxon>campanulids</taxon>
        <taxon>Asterales</taxon>
        <taxon>Asteraceae</taxon>
        <taxon>Carduoideae</taxon>
        <taxon>Cardueae</taxon>
        <taxon>Arctiinae</taxon>
        <taxon>Arctium</taxon>
    </lineage>
</organism>
<reference evidence="1 2" key="2">
    <citation type="journal article" date="2022" name="Mol. Ecol. Resour.">
        <title>The genomes of chicory, endive, great burdock and yacon provide insights into Asteraceae paleo-polyploidization history and plant inulin production.</title>
        <authorList>
            <person name="Fan W."/>
            <person name="Wang S."/>
            <person name="Wang H."/>
            <person name="Wang A."/>
            <person name="Jiang F."/>
            <person name="Liu H."/>
            <person name="Zhao H."/>
            <person name="Xu D."/>
            <person name="Zhang Y."/>
        </authorList>
    </citation>
    <scope>NUCLEOTIDE SEQUENCE [LARGE SCALE GENOMIC DNA]</scope>
    <source>
        <strain evidence="2">cv. Niubang</strain>
    </source>
</reference>
<evidence type="ECO:0000313" key="2">
    <source>
        <dbReference type="Proteomes" id="UP001055879"/>
    </source>
</evidence>
<comment type="caution">
    <text evidence="1">The sequence shown here is derived from an EMBL/GenBank/DDBJ whole genome shotgun (WGS) entry which is preliminary data.</text>
</comment>
<gene>
    <name evidence="1" type="ORF">L6452_43365</name>
</gene>
<protein>
    <submittedName>
        <fullName evidence="1">Uncharacterized protein</fullName>
    </submittedName>
</protein>
<evidence type="ECO:0000313" key="1">
    <source>
        <dbReference type="EMBL" id="KAI3668288.1"/>
    </source>
</evidence>